<dbReference type="PRINTS" id="PR01988">
    <property type="entry name" value="EXPORTERBACE"/>
</dbReference>
<evidence type="ECO:0000256" key="7">
    <source>
        <dbReference type="SAM" id="Phobius"/>
    </source>
</evidence>
<reference evidence="8 9" key="1">
    <citation type="submission" date="2020-09" db="EMBL/GenBank/DDBJ databases">
        <title>A novel species.</title>
        <authorList>
            <person name="Gao J."/>
        </authorList>
    </citation>
    <scope>NUCLEOTIDE SEQUENCE [LARGE SCALE GENOMIC DNA]</scope>
    <source>
        <strain evidence="8 9">CRXT-Y-14</strain>
    </source>
</reference>
<feature type="transmembrane region" description="Helical" evidence="7">
    <location>
        <begin position="323"/>
        <end position="347"/>
    </location>
</feature>
<evidence type="ECO:0000256" key="6">
    <source>
        <dbReference type="ARBA" id="ARBA00023136"/>
    </source>
</evidence>
<dbReference type="KEGG" id="sxn:IAG42_32860"/>
<dbReference type="Gene3D" id="1.20.1250.20">
    <property type="entry name" value="MFS general substrate transporter like domains"/>
    <property type="match status" value="2"/>
</dbReference>
<keyword evidence="9" id="KW-1185">Reference proteome</keyword>
<evidence type="ECO:0000256" key="5">
    <source>
        <dbReference type="ARBA" id="ARBA00022989"/>
    </source>
</evidence>
<dbReference type="InterPro" id="IPR036259">
    <property type="entry name" value="MFS_trans_sf"/>
</dbReference>
<feature type="transmembrane region" description="Helical" evidence="7">
    <location>
        <begin position="298"/>
        <end position="317"/>
    </location>
</feature>
<comment type="subcellular location">
    <subcellularLocation>
        <location evidence="1">Cell membrane</location>
        <topology evidence="1">Multi-pass membrane protein</topology>
    </subcellularLocation>
</comment>
<feature type="transmembrane region" description="Helical" evidence="7">
    <location>
        <begin position="271"/>
        <end position="291"/>
    </location>
</feature>
<keyword evidence="2" id="KW-0813">Transport</keyword>
<dbReference type="RefSeq" id="WP_188340592.1">
    <property type="nucleotide sequence ID" value="NZ_CP061281.1"/>
</dbReference>
<feature type="transmembrane region" description="Helical" evidence="7">
    <location>
        <begin position="385"/>
        <end position="405"/>
    </location>
</feature>
<feature type="transmembrane region" description="Helical" evidence="7">
    <location>
        <begin position="181"/>
        <end position="200"/>
    </location>
</feature>
<evidence type="ECO:0000256" key="4">
    <source>
        <dbReference type="ARBA" id="ARBA00022692"/>
    </source>
</evidence>
<keyword evidence="3" id="KW-1003">Cell membrane</keyword>
<feature type="transmembrane region" description="Helical" evidence="7">
    <location>
        <begin position="359"/>
        <end position="379"/>
    </location>
</feature>
<dbReference type="PANTHER" id="PTHR23513:SF11">
    <property type="entry name" value="STAPHYLOFERRIN A TRANSPORTER"/>
    <property type="match status" value="1"/>
</dbReference>
<protein>
    <submittedName>
        <fullName evidence="8">MFS transporter</fullName>
    </submittedName>
</protein>
<dbReference type="SUPFAM" id="SSF103473">
    <property type="entry name" value="MFS general substrate transporter"/>
    <property type="match status" value="1"/>
</dbReference>
<dbReference type="Proteomes" id="UP000516428">
    <property type="component" value="Chromosome"/>
</dbReference>
<keyword evidence="6 7" id="KW-0472">Membrane</keyword>
<feature type="transmembrane region" description="Helical" evidence="7">
    <location>
        <begin position="232"/>
        <end position="251"/>
    </location>
</feature>
<dbReference type="EMBL" id="CP061281">
    <property type="protein sequence ID" value="QNS07931.1"/>
    <property type="molecule type" value="Genomic_DNA"/>
</dbReference>
<evidence type="ECO:0000256" key="1">
    <source>
        <dbReference type="ARBA" id="ARBA00004651"/>
    </source>
</evidence>
<dbReference type="PANTHER" id="PTHR23513">
    <property type="entry name" value="INTEGRAL MEMBRANE EFFLUX PROTEIN-RELATED"/>
    <property type="match status" value="1"/>
</dbReference>
<keyword evidence="4 7" id="KW-0812">Transmembrane</keyword>
<evidence type="ECO:0000256" key="2">
    <source>
        <dbReference type="ARBA" id="ARBA00022448"/>
    </source>
</evidence>
<dbReference type="GO" id="GO:0005886">
    <property type="term" value="C:plasma membrane"/>
    <property type="evidence" value="ECO:0007669"/>
    <property type="project" value="UniProtKB-SubCell"/>
</dbReference>
<dbReference type="CDD" id="cd06173">
    <property type="entry name" value="MFS_MefA_like"/>
    <property type="match status" value="1"/>
</dbReference>
<gene>
    <name evidence="8" type="ORF">IAG42_32860</name>
</gene>
<proteinExistence type="predicted"/>
<accession>A0A7H1BGS6</accession>
<feature type="transmembrane region" description="Helical" evidence="7">
    <location>
        <begin position="88"/>
        <end position="106"/>
    </location>
</feature>
<feature type="transmembrane region" description="Helical" evidence="7">
    <location>
        <begin position="26"/>
        <end position="50"/>
    </location>
</feature>
<evidence type="ECO:0000256" key="3">
    <source>
        <dbReference type="ARBA" id="ARBA00022475"/>
    </source>
</evidence>
<evidence type="ECO:0000313" key="9">
    <source>
        <dbReference type="Proteomes" id="UP000516428"/>
    </source>
</evidence>
<dbReference type="InterPro" id="IPR010290">
    <property type="entry name" value="TM_effector"/>
</dbReference>
<organism evidence="8 9">
    <name type="scientific">Streptomyces xanthii</name>
    <dbReference type="NCBI Taxonomy" id="2768069"/>
    <lineage>
        <taxon>Bacteria</taxon>
        <taxon>Bacillati</taxon>
        <taxon>Actinomycetota</taxon>
        <taxon>Actinomycetes</taxon>
        <taxon>Kitasatosporales</taxon>
        <taxon>Streptomycetaceae</taxon>
        <taxon>Streptomyces</taxon>
    </lineage>
</organism>
<name>A0A7H1BGS6_9ACTN</name>
<sequence>MEAPPSPPRARSGPLASLRDSRAFRALWVSNVFFFGGAWTQTMVLGWIVFDTTGSEFLLAVFTSARLAPMLLGPFAGVLSDRHDRVRLLNIACGWALTAAVAVSALESVTDAPYWVLVLAGLATGLAQSPSQPARSSLVLELVGRRNLSNANALNAMAMNMTQVVGPALGGAMISAFGSSVALWISTGWFALSLLALWPLRHADTEGARRAAPEPVGALLVGGIRTILGNRLAAGVLGVTLAANILLWPVYQAFMPVFAKESLGLDADGLGWLLTCSGVGGLTGSLVIAALGDFRFKGALFVYGTAAWGTLWALFALSRHVAVSFALMAFIGLLSASFGVLQTTLLLMTTEPSVQGRALGVQELAIGVMPLSSLCLGFSAQHVGVATTTLLSSLLLVAFLAVLALRLPGLPRYRGV</sequence>
<dbReference type="InterPro" id="IPR022324">
    <property type="entry name" value="Bacilysin_exporter_BacE_put"/>
</dbReference>
<keyword evidence="5 7" id="KW-1133">Transmembrane helix</keyword>
<dbReference type="Pfam" id="PF05977">
    <property type="entry name" value="MFS_3"/>
    <property type="match status" value="1"/>
</dbReference>
<evidence type="ECO:0000313" key="8">
    <source>
        <dbReference type="EMBL" id="QNS07931.1"/>
    </source>
</evidence>
<dbReference type="AlphaFoldDB" id="A0A7H1BGS6"/>
<feature type="transmembrane region" description="Helical" evidence="7">
    <location>
        <begin position="56"/>
        <end position="76"/>
    </location>
</feature>